<sequence>MELKRLEIARIAKESKSAAKYSAAIVASFMVYRACAFLYTYQKHYFQLAEVRKNLCLLLFSIFPIREVIAQTVQRNNTENSPDANKRWTVVNDHIEEGIVFQVRDMCISDASREKLGVALQASVLNLSSDLRSPFAALLHTVQLVNLLTVIFDYRLPYSNTPSLMTNSHKMEIRDASSKLNWEERDLIADWDTCEDVEF</sequence>
<keyword evidence="2" id="KW-1185">Reference proteome</keyword>
<dbReference type="Proteomes" id="UP000095283">
    <property type="component" value="Unplaced"/>
</dbReference>
<evidence type="ECO:0000313" key="2">
    <source>
        <dbReference type="Proteomes" id="UP000095283"/>
    </source>
</evidence>
<evidence type="ECO:0000313" key="3">
    <source>
        <dbReference type="WBParaSite" id="Hba_19074"/>
    </source>
</evidence>
<keyword evidence="1" id="KW-1133">Transmembrane helix</keyword>
<accession>A0A1I7XNG7</accession>
<protein>
    <submittedName>
        <fullName evidence="3">DUF3395 domain-containing protein</fullName>
    </submittedName>
</protein>
<keyword evidence="1" id="KW-0472">Membrane</keyword>
<dbReference type="WBParaSite" id="Hba_19074">
    <property type="protein sequence ID" value="Hba_19074"/>
    <property type="gene ID" value="Hba_19074"/>
</dbReference>
<name>A0A1I7XNG7_HETBA</name>
<reference evidence="3" key="1">
    <citation type="submission" date="2016-11" db="UniProtKB">
        <authorList>
            <consortium name="WormBaseParasite"/>
        </authorList>
    </citation>
    <scope>IDENTIFICATION</scope>
</reference>
<evidence type="ECO:0000256" key="1">
    <source>
        <dbReference type="SAM" id="Phobius"/>
    </source>
</evidence>
<keyword evidence="1" id="KW-0812">Transmembrane</keyword>
<organism evidence="2 3">
    <name type="scientific">Heterorhabditis bacteriophora</name>
    <name type="common">Entomopathogenic nematode worm</name>
    <dbReference type="NCBI Taxonomy" id="37862"/>
    <lineage>
        <taxon>Eukaryota</taxon>
        <taxon>Metazoa</taxon>
        <taxon>Ecdysozoa</taxon>
        <taxon>Nematoda</taxon>
        <taxon>Chromadorea</taxon>
        <taxon>Rhabditida</taxon>
        <taxon>Rhabditina</taxon>
        <taxon>Rhabditomorpha</taxon>
        <taxon>Strongyloidea</taxon>
        <taxon>Heterorhabditidae</taxon>
        <taxon>Heterorhabditis</taxon>
    </lineage>
</organism>
<dbReference type="AlphaFoldDB" id="A0A1I7XNG7"/>
<feature type="transmembrane region" description="Helical" evidence="1">
    <location>
        <begin position="21"/>
        <end position="41"/>
    </location>
</feature>
<proteinExistence type="predicted"/>